<dbReference type="Pfam" id="PF03795">
    <property type="entry name" value="YCII"/>
    <property type="match status" value="2"/>
</dbReference>
<dbReference type="AlphaFoldDB" id="A0A370H5F3"/>
<dbReference type="InterPro" id="IPR011008">
    <property type="entry name" value="Dimeric_a/b-barrel"/>
</dbReference>
<sequence>MYYLALLFGREDGSVEPGTPEFDAEVARYAEFEEKAGSAIAGGAALFPSETAAHVRRSGGQTLISDGPFAEQAEVVGGFDVFDCPNLDEAIQLARQLPAAEQGAVEVRPMVQWDPPKDLGSDGWLALLWETPDAVIEPGTPAWDAAIVEHQRFAEQVGAALRGGGAVQPPSTATTVRVRDGELLLTDGPFAESAEVVDGLYILSAPDRAPALEYAARIPLGPSGRAEVRRIVDLDG</sequence>
<dbReference type="RefSeq" id="WP_068014213.1">
    <property type="nucleotide sequence ID" value="NZ_QQAZ01000007.1"/>
</dbReference>
<comment type="caution">
    <text evidence="3">The sequence shown here is derived from an EMBL/GenBank/DDBJ whole genome shotgun (WGS) entry which is preliminary data.</text>
</comment>
<dbReference type="PANTHER" id="PTHR35174">
    <property type="entry name" value="BLL7171 PROTEIN-RELATED"/>
    <property type="match status" value="1"/>
</dbReference>
<evidence type="ECO:0000313" key="4">
    <source>
        <dbReference type="Proteomes" id="UP000255355"/>
    </source>
</evidence>
<name>A0A370H5F3_9NOCA</name>
<dbReference type="Gene3D" id="3.30.70.1060">
    <property type="entry name" value="Dimeric alpha+beta barrel"/>
    <property type="match status" value="2"/>
</dbReference>
<accession>A0A370H5F3</accession>
<comment type="similarity">
    <text evidence="1">Belongs to the YciI family.</text>
</comment>
<dbReference type="EMBL" id="QQAZ01000007">
    <property type="protein sequence ID" value="RDI49296.1"/>
    <property type="molecule type" value="Genomic_DNA"/>
</dbReference>
<evidence type="ECO:0000259" key="2">
    <source>
        <dbReference type="Pfam" id="PF03795"/>
    </source>
</evidence>
<dbReference type="Proteomes" id="UP000255355">
    <property type="component" value="Unassembled WGS sequence"/>
</dbReference>
<gene>
    <name evidence="3" type="ORF">DFR68_107424</name>
</gene>
<evidence type="ECO:0000256" key="1">
    <source>
        <dbReference type="ARBA" id="ARBA00007689"/>
    </source>
</evidence>
<dbReference type="PANTHER" id="PTHR35174:SF3">
    <property type="entry name" value="BLL7171 PROTEIN"/>
    <property type="match status" value="1"/>
</dbReference>
<dbReference type="InterPro" id="IPR005545">
    <property type="entry name" value="YCII"/>
</dbReference>
<organism evidence="3 4">
    <name type="scientific">Nocardia mexicana</name>
    <dbReference type="NCBI Taxonomy" id="279262"/>
    <lineage>
        <taxon>Bacteria</taxon>
        <taxon>Bacillati</taxon>
        <taxon>Actinomycetota</taxon>
        <taxon>Actinomycetes</taxon>
        <taxon>Mycobacteriales</taxon>
        <taxon>Nocardiaceae</taxon>
        <taxon>Nocardia</taxon>
    </lineage>
</organism>
<proteinExistence type="inferred from homology"/>
<keyword evidence="4" id="KW-1185">Reference proteome</keyword>
<feature type="domain" description="YCII-related" evidence="2">
    <location>
        <begin position="163"/>
        <end position="233"/>
    </location>
</feature>
<dbReference type="OrthoDB" id="668782at2"/>
<feature type="domain" description="YCII-related" evidence="2">
    <location>
        <begin position="19"/>
        <end position="113"/>
    </location>
</feature>
<protein>
    <recommendedName>
        <fullName evidence="2">YCII-related domain-containing protein</fullName>
    </recommendedName>
</protein>
<reference evidence="3 4" key="1">
    <citation type="submission" date="2018-07" db="EMBL/GenBank/DDBJ databases">
        <title>Genomic Encyclopedia of Type Strains, Phase IV (KMG-IV): sequencing the most valuable type-strain genomes for metagenomic binning, comparative biology and taxonomic classification.</title>
        <authorList>
            <person name="Goeker M."/>
        </authorList>
    </citation>
    <scope>NUCLEOTIDE SEQUENCE [LARGE SCALE GENOMIC DNA]</scope>
    <source>
        <strain evidence="3 4">DSM 44952</strain>
    </source>
</reference>
<dbReference type="STRING" id="1210089.GCA_001613165_00917"/>
<evidence type="ECO:0000313" key="3">
    <source>
        <dbReference type="EMBL" id="RDI49296.1"/>
    </source>
</evidence>
<dbReference type="SUPFAM" id="SSF54909">
    <property type="entry name" value="Dimeric alpha+beta barrel"/>
    <property type="match status" value="2"/>
</dbReference>